<keyword evidence="3" id="KW-0804">Transcription</keyword>
<dbReference type="InterPro" id="IPR009057">
    <property type="entry name" value="Homeodomain-like_sf"/>
</dbReference>
<dbReference type="PANTHER" id="PTHR30055">
    <property type="entry name" value="HTH-TYPE TRANSCRIPTIONAL REGULATOR RUTR"/>
    <property type="match status" value="1"/>
</dbReference>
<comment type="caution">
    <text evidence="6">The sequence shown here is derived from an EMBL/GenBank/DDBJ whole genome shotgun (WGS) entry which is preliminary data.</text>
</comment>
<dbReference type="Gene3D" id="1.10.10.60">
    <property type="entry name" value="Homeodomain-like"/>
    <property type="match status" value="1"/>
</dbReference>
<protein>
    <submittedName>
        <fullName evidence="6">TetR/AcrR family transcriptional regulator</fullName>
    </submittedName>
</protein>
<keyword evidence="2 4" id="KW-0238">DNA-binding</keyword>
<dbReference type="PROSITE" id="PS50977">
    <property type="entry name" value="HTH_TETR_2"/>
    <property type="match status" value="1"/>
</dbReference>
<proteinExistence type="predicted"/>
<evidence type="ECO:0000256" key="1">
    <source>
        <dbReference type="ARBA" id="ARBA00023015"/>
    </source>
</evidence>
<dbReference type="PANTHER" id="PTHR30055:SF238">
    <property type="entry name" value="MYCOFACTOCIN BIOSYNTHESIS TRANSCRIPTIONAL REGULATOR MFTR-RELATED"/>
    <property type="match status" value="1"/>
</dbReference>
<dbReference type="InterPro" id="IPR036271">
    <property type="entry name" value="Tet_transcr_reg_TetR-rel_C_sf"/>
</dbReference>
<dbReference type="SUPFAM" id="SSF48498">
    <property type="entry name" value="Tetracyclin repressor-like, C-terminal domain"/>
    <property type="match status" value="1"/>
</dbReference>
<dbReference type="Pfam" id="PF00440">
    <property type="entry name" value="TetR_N"/>
    <property type="match status" value="1"/>
</dbReference>
<evidence type="ECO:0000256" key="3">
    <source>
        <dbReference type="ARBA" id="ARBA00023163"/>
    </source>
</evidence>
<gene>
    <name evidence="6" type="ORF">IAD25_00920</name>
</gene>
<organism evidence="6 7">
    <name type="scientific">Candidatus Allocopromorpha excrementipullorum</name>
    <dbReference type="NCBI Taxonomy" id="2840743"/>
    <lineage>
        <taxon>Bacteria</taxon>
        <taxon>Bacillati</taxon>
        <taxon>Bacillota</taxon>
        <taxon>Clostridia</taxon>
        <taxon>Eubacteriales</taxon>
        <taxon>Eubacteriaceae</taxon>
        <taxon>Eubacteriaceae incertae sedis</taxon>
        <taxon>Candidatus Allocopromorpha</taxon>
    </lineage>
</organism>
<dbReference type="InterPro" id="IPR001647">
    <property type="entry name" value="HTH_TetR"/>
</dbReference>
<dbReference type="InterPro" id="IPR050109">
    <property type="entry name" value="HTH-type_TetR-like_transc_reg"/>
</dbReference>
<dbReference type="AlphaFoldDB" id="A0A9D1STZ5"/>
<evidence type="ECO:0000313" key="7">
    <source>
        <dbReference type="Proteomes" id="UP000824130"/>
    </source>
</evidence>
<dbReference type="EMBL" id="DVOB01000021">
    <property type="protein sequence ID" value="HIU95260.1"/>
    <property type="molecule type" value="Genomic_DNA"/>
</dbReference>
<accession>A0A9D1STZ5</accession>
<reference evidence="6" key="2">
    <citation type="journal article" date="2021" name="PeerJ">
        <title>Extensive microbial diversity within the chicken gut microbiome revealed by metagenomics and culture.</title>
        <authorList>
            <person name="Gilroy R."/>
            <person name="Ravi A."/>
            <person name="Getino M."/>
            <person name="Pursley I."/>
            <person name="Horton D.L."/>
            <person name="Alikhan N.F."/>
            <person name="Baker D."/>
            <person name="Gharbi K."/>
            <person name="Hall N."/>
            <person name="Watson M."/>
            <person name="Adriaenssens E.M."/>
            <person name="Foster-Nyarko E."/>
            <person name="Jarju S."/>
            <person name="Secka A."/>
            <person name="Antonio M."/>
            <person name="Oren A."/>
            <person name="Chaudhuri R.R."/>
            <person name="La Ragione R."/>
            <person name="Hildebrand F."/>
            <person name="Pallen M.J."/>
        </authorList>
    </citation>
    <scope>NUCLEOTIDE SEQUENCE</scope>
    <source>
        <strain evidence="6">ChiSjej4B22-8349</strain>
    </source>
</reference>
<evidence type="ECO:0000256" key="4">
    <source>
        <dbReference type="PROSITE-ProRule" id="PRU00335"/>
    </source>
</evidence>
<reference evidence="6" key="1">
    <citation type="submission" date="2020-10" db="EMBL/GenBank/DDBJ databases">
        <authorList>
            <person name="Gilroy R."/>
        </authorList>
    </citation>
    <scope>NUCLEOTIDE SEQUENCE</scope>
    <source>
        <strain evidence="6">ChiSjej4B22-8349</strain>
    </source>
</reference>
<evidence type="ECO:0000259" key="5">
    <source>
        <dbReference type="PROSITE" id="PS50977"/>
    </source>
</evidence>
<feature type="DNA-binding region" description="H-T-H motif" evidence="4">
    <location>
        <begin position="28"/>
        <end position="47"/>
    </location>
</feature>
<dbReference type="Gene3D" id="1.10.357.10">
    <property type="entry name" value="Tetracycline Repressor, domain 2"/>
    <property type="match status" value="1"/>
</dbReference>
<dbReference type="Proteomes" id="UP000824130">
    <property type="component" value="Unassembled WGS sequence"/>
</dbReference>
<sequence>MKKGEETRQKILDEAIVLFAESGYEKASMRELAGRVHIKAPSMYAYFSGKETLFISVCDFVFGEYRRFIRRYAAEIRPMPAEEKLQGLMKMMNEYFYGTEEGRFLRRYFFAPPPQFEELFTNFYREGEDEMRKVIYEAVEREPEIFLSGETVTQAFICILDGMFFHMLNDSRQAYEEKFREVWKVFWNGIKR</sequence>
<name>A0A9D1STZ5_9FIRM</name>
<feature type="domain" description="HTH tetR-type" evidence="5">
    <location>
        <begin position="5"/>
        <end position="65"/>
    </location>
</feature>
<dbReference type="GO" id="GO:0000976">
    <property type="term" value="F:transcription cis-regulatory region binding"/>
    <property type="evidence" value="ECO:0007669"/>
    <property type="project" value="TreeGrafter"/>
</dbReference>
<dbReference type="SUPFAM" id="SSF46689">
    <property type="entry name" value="Homeodomain-like"/>
    <property type="match status" value="1"/>
</dbReference>
<evidence type="ECO:0000256" key="2">
    <source>
        <dbReference type="ARBA" id="ARBA00023125"/>
    </source>
</evidence>
<dbReference type="GO" id="GO:0003700">
    <property type="term" value="F:DNA-binding transcription factor activity"/>
    <property type="evidence" value="ECO:0007669"/>
    <property type="project" value="TreeGrafter"/>
</dbReference>
<dbReference type="PRINTS" id="PR00455">
    <property type="entry name" value="HTHTETR"/>
</dbReference>
<keyword evidence="1" id="KW-0805">Transcription regulation</keyword>
<evidence type="ECO:0000313" key="6">
    <source>
        <dbReference type="EMBL" id="HIU95260.1"/>
    </source>
</evidence>